<comment type="caution">
    <text evidence="2">The sequence shown here is derived from an EMBL/GenBank/DDBJ whole genome shotgun (WGS) entry which is preliminary data.</text>
</comment>
<protein>
    <submittedName>
        <fullName evidence="2">Uncharacterized protein</fullName>
    </submittedName>
</protein>
<reference evidence="3" key="1">
    <citation type="journal article" date="2019" name="Int. J. Syst. Evol. Microbiol.">
        <title>The Global Catalogue of Microorganisms (GCM) 10K type strain sequencing project: providing services to taxonomists for standard genome sequencing and annotation.</title>
        <authorList>
            <consortium name="The Broad Institute Genomics Platform"/>
            <consortium name="The Broad Institute Genome Sequencing Center for Infectious Disease"/>
            <person name="Wu L."/>
            <person name="Ma J."/>
        </authorList>
    </citation>
    <scope>NUCLEOTIDE SEQUENCE [LARGE SCALE GENOMIC DNA]</scope>
    <source>
        <strain evidence="3">JCM 18123</strain>
    </source>
</reference>
<feature type="compositionally biased region" description="Basic and acidic residues" evidence="1">
    <location>
        <begin position="42"/>
        <end position="54"/>
    </location>
</feature>
<sequence length="69" mass="7672">MCPAAARTPAATTMTRRNSTVIAARRTQADRTRRRGSGGVWENKRFELRRDSRDTGSSTIRPPSARSPL</sequence>
<gene>
    <name evidence="2" type="ORF">GCM10023224_08220</name>
</gene>
<feature type="region of interest" description="Disordered" evidence="1">
    <location>
        <begin position="1"/>
        <end position="69"/>
    </location>
</feature>
<name>A0ABP9G6L3_9ACTN</name>
<dbReference type="Proteomes" id="UP001499993">
    <property type="component" value="Unassembled WGS sequence"/>
</dbReference>
<evidence type="ECO:0000313" key="2">
    <source>
        <dbReference type="EMBL" id="GAA4930790.1"/>
    </source>
</evidence>
<organism evidence="2 3">
    <name type="scientific">Streptomonospora halophila</name>
    <dbReference type="NCBI Taxonomy" id="427369"/>
    <lineage>
        <taxon>Bacteria</taxon>
        <taxon>Bacillati</taxon>
        <taxon>Actinomycetota</taxon>
        <taxon>Actinomycetes</taxon>
        <taxon>Streptosporangiales</taxon>
        <taxon>Nocardiopsidaceae</taxon>
        <taxon>Streptomonospora</taxon>
    </lineage>
</organism>
<accession>A0ABP9G6L3</accession>
<keyword evidence="3" id="KW-1185">Reference proteome</keyword>
<dbReference type="EMBL" id="BAABIK010000003">
    <property type="protein sequence ID" value="GAA4930790.1"/>
    <property type="molecule type" value="Genomic_DNA"/>
</dbReference>
<evidence type="ECO:0000313" key="3">
    <source>
        <dbReference type="Proteomes" id="UP001499993"/>
    </source>
</evidence>
<evidence type="ECO:0000256" key="1">
    <source>
        <dbReference type="SAM" id="MobiDB-lite"/>
    </source>
</evidence>
<proteinExistence type="predicted"/>
<feature type="compositionally biased region" description="Low complexity" evidence="1">
    <location>
        <begin position="1"/>
        <end position="17"/>
    </location>
</feature>